<dbReference type="Pfam" id="PF13768">
    <property type="entry name" value="VWA_3"/>
    <property type="match status" value="1"/>
</dbReference>
<evidence type="ECO:0000259" key="1">
    <source>
        <dbReference type="PROSITE" id="PS50234"/>
    </source>
</evidence>
<evidence type="ECO:0000313" key="3">
    <source>
        <dbReference type="EMBL" id="KAK8843158.1"/>
    </source>
</evidence>
<keyword evidence="4" id="KW-1185">Reference proteome</keyword>
<sequence length="743" mass="82123">MSLGSCCYIEEDELKDMDIKSVSIEGVQNDLIVNFEVTQTFKHQEKKEKEIHYVFPNDLKICIYGLTFVVGDEIIIPVLKSKKEAKKTYDEAVEDGYTAVYGSNVFNGLTEFKLGNVPPNTECKVILKIAFTAQLTQENNFFIKFPLDIYTPSGSLSCLSPSSNFSFKIQGDIEKVSNITSNILNGTFDKTTKTFTISNTVQHQDGQKSIIVTFSTSEKVQSKCLYAPSSSNGYDGCALIISPQLPQSIANSEEFIFVVDCSGSMSGNSIKKASECLELFVRSLPPGTFFNIIRFGSNYEKLFPSSVEYNDETCDKAIDCAKHLEADLGCTDLNSPLTDVFGQKNEHGQRQIFILTDGEVDDPYGLLQIILENSNNNRCFSIGIGRGCDAGLVEGIASSSGGKSDFVQIGDSISDKVIPQLNSSLLPSFSSIEIHIENDDTFEISPFPIKPISSGSSAIAYLREKKKPNSFDGGILITGNYGKETIEIPIEKVERMQLFDKDKFGCCEGKNLGDAILALFSFSYIKSLEMKRNKTDEDIAKIIETSVSSGVLSSYTGYVGMKDVYIKSKPRSSSEEEIVEMAGGCDDLFGDCCYACYESGSDIDDEECNNRICYAPEPESYDDICCAPCEIEKDDGDDNNNVVNLISITQYQKSSGFWSDLKALNDLLRLNIQQIEGIHLDDKVVEEKCVATVLAIAALRVKLSNEKNSWLMIERKAINWLNSSLPNVDIENIIAQTEKLIQA</sequence>
<dbReference type="Gene3D" id="3.40.50.410">
    <property type="entry name" value="von Willebrand factor, type A domain"/>
    <property type="match status" value="1"/>
</dbReference>
<dbReference type="InterPro" id="IPR002035">
    <property type="entry name" value="VWF_A"/>
</dbReference>
<feature type="domain" description="VIT" evidence="2">
    <location>
        <begin position="3"/>
        <end position="131"/>
    </location>
</feature>
<name>A0ABR2HC59_9EUKA</name>
<dbReference type="InterPro" id="IPR013694">
    <property type="entry name" value="VIT"/>
</dbReference>
<feature type="domain" description="VWFA" evidence="1">
    <location>
        <begin position="254"/>
        <end position="425"/>
    </location>
</feature>
<dbReference type="PROSITE" id="PS51468">
    <property type="entry name" value="VIT"/>
    <property type="match status" value="1"/>
</dbReference>
<evidence type="ECO:0000259" key="2">
    <source>
        <dbReference type="PROSITE" id="PS51468"/>
    </source>
</evidence>
<evidence type="ECO:0000313" key="4">
    <source>
        <dbReference type="Proteomes" id="UP001470230"/>
    </source>
</evidence>
<proteinExistence type="predicted"/>
<dbReference type="PANTHER" id="PTHR45737:SF6">
    <property type="entry name" value="VON WILLEBRAND FACTOR A DOMAIN-CONTAINING PROTEIN 5A"/>
    <property type="match status" value="1"/>
</dbReference>
<dbReference type="Pfam" id="PF08487">
    <property type="entry name" value="VIT"/>
    <property type="match status" value="1"/>
</dbReference>
<accession>A0ABR2HC59</accession>
<dbReference type="SUPFAM" id="SSF53300">
    <property type="entry name" value="vWA-like"/>
    <property type="match status" value="1"/>
</dbReference>
<protein>
    <submittedName>
        <fullName evidence="3">von Willebrand factor A domain-containing protein 5A</fullName>
    </submittedName>
</protein>
<dbReference type="PANTHER" id="PTHR45737">
    <property type="entry name" value="VON WILLEBRAND FACTOR A DOMAIN-CONTAINING PROTEIN 5A"/>
    <property type="match status" value="1"/>
</dbReference>
<reference evidence="3 4" key="1">
    <citation type="submission" date="2024-04" db="EMBL/GenBank/DDBJ databases">
        <title>Tritrichomonas musculus Genome.</title>
        <authorList>
            <person name="Alves-Ferreira E."/>
            <person name="Grigg M."/>
            <person name="Lorenzi H."/>
            <person name="Galac M."/>
        </authorList>
    </citation>
    <scope>NUCLEOTIDE SEQUENCE [LARGE SCALE GENOMIC DNA]</scope>
    <source>
        <strain evidence="3 4">EAF2021</strain>
    </source>
</reference>
<comment type="caution">
    <text evidence="3">The sequence shown here is derived from an EMBL/GenBank/DDBJ whole genome shotgun (WGS) entry which is preliminary data.</text>
</comment>
<dbReference type="Proteomes" id="UP001470230">
    <property type="component" value="Unassembled WGS sequence"/>
</dbReference>
<organism evidence="3 4">
    <name type="scientific">Tritrichomonas musculus</name>
    <dbReference type="NCBI Taxonomy" id="1915356"/>
    <lineage>
        <taxon>Eukaryota</taxon>
        <taxon>Metamonada</taxon>
        <taxon>Parabasalia</taxon>
        <taxon>Tritrichomonadida</taxon>
        <taxon>Tritrichomonadidae</taxon>
        <taxon>Tritrichomonas</taxon>
    </lineage>
</organism>
<gene>
    <name evidence="3" type="ORF">M9Y10_025355</name>
</gene>
<dbReference type="InterPro" id="IPR036465">
    <property type="entry name" value="vWFA_dom_sf"/>
</dbReference>
<dbReference type="PROSITE" id="PS50234">
    <property type="entry name" value="VWFA"/>
    <property type="match status" value="1"/>
</dbReference>
<dbReference type="EMBL" id="JAPFFF010000036">
    <property type="protein sequence ID" value="KAK8843158.1"/>
    <property type="molecule type" value="Genomic_DNA"/>
</dbReference>
<dbReference type="SMART" id="SM00327">
    <property type="entry name" value="VWA"/>
    <property type="match status" value="1"/>
</dbReference>